<proteinExistence type="predicted"/>
<keyword evidence="3" id="KW-0963">Cytoplasm</keyword>
<dbReference type="GO" id="GO:0043161">
    <property type="term" value="P:proteasome-mediated ubiquitin-dependent protein catabolic process"/>
    <property type="evidence" value="ECO:0007669"/>
    <property type="project" value="TreeGrafter"/>
</dbReference>
<dbReference type="GO" id="GO:0034657">
    <property type="term" value="C:GID complex"/>
    <property type="evidence" value="ECO:0007669"/>
    <property type="project" value="TreeGrafter"/>
</dbReference>
<dbReference type="GO" id="GO:0005634">
    <property type="term" value="C:nucleus"/>
    <property type="evidence" value="ECO:0007669"/>
    <property type="project" value="UniProtKB-SubCell"/>
</dbReference>
<dbReference type="InterPro" id="IPR016024">
    <property type="entry name" value="ARM-type_fold"/>
</dbReference>
<dbReference type="Proteomes" id="UP000093000">
    <property type="component" value="Unassembled WGS sequence"/>
</dbReference>
<keyword evidence="7" id="KW-1185">Reference proteome</keyword>
<organism evidence="6 7">
    <name type="scientific">Choanephora cucurbitarum</name>
    <dbReference type="NCBI Taxonomy" id="101091"/>
    <lineage>
        <taxon>Eukaryota</taxon>
        <taxon>Fungi</taxon>
        <taxon>Fungi incertae sedis</taxon>
        <taxon>Mucoromycota</taxon>
        <taxon>Mucoromycotina</taxon>
        <taxon>Mucoromycetes</taxon>
        <taxon>Mucorales</taxon>
        <taxon>Mucorineae</taxon>
        <taxon>Choanephoraceae</taxon>
        <taxon>Choanephoroideae</taxon>
        <taxon>Choanephora</taxon>
    </lineage>
</organism>
<dbReference type="InterPro" id="IPR011989">
    <property type="entry name" value="ARM-like"/>
</dbReference>
<evidence type="ECO:0000256" key="4">
    <source>
        <dbReference type="ARBA" id="ARBA00022737"/>
    </source>
</evidence>
<accession>A0A1C7N0Z1</accession>
<evidence type="ECO:0000256" key="5">
    <source>
        <dbReference type="ARBA" id="ARBA00023242"/>
    </source>
</evidence>
<protein>
    <submittedName>
        <fullName evidence="6">Armadillo repeat-containing protein 8</fullName>
    </submittedName>
</protein>
<name>A0A1C7N0Z1_9FUNG</name>
<dbReference type="GO" id="GO:0005737">
    <property type="term" value="C:cytoplasm"/>
    <property type="evidence" value="ECO:0007669"/>
    <property type="project" value="UniProtKB-SubCell"/>
</dbReference>
<dbReference type="InParanoid" id="A0A1C7N0Z1"/>
<gene>
    <name evidence="6" type="primary">Armc8</name>
    <name evidence="6" type="ORF">A0J61_09615</name>
</gene>
<comment type="subcellular location">
    <subcellularLocation>
        <location evidence="2">Cytoplasm</location>
    </subcellularLocation>
    <subcellularLocation>
        <location evidence="1">Nucleus</location>
    </subcellularLocation>
</comment>
<dbReference type="PANTHER" id="PTHR15651:SF7">
    <property type="entry name" value="ARMADILLO REPEAT-CONTAINING PROTEIN 8"/>
    <property type="match status" value="1"/>
</dbReference>
<dbReference type="SMART" id="SM00185">
    <property type="entry name" value="ARM"/>
    <property type="match status" value="3"/>
</dbReference>
<dbReference type="OrthoDB" id="5559898at2759"/>
<dbReference type="PANTHER" id="PTHR15651">
    <property type="entry name" value="ARMADILLO REPEAT-CONTAINING PROTEIN 8"/>
    <property type="match status" value="1"/>
</dbReference>
<evidence type="ECO:0000256" key="1">
    <source>
        <dbReference type="ARBA" id="ARBA00004123"/>
    </source>
</evidence>
<evidence type="ECO:0000256" key="3">
    <source>
        <dbReference type="ARBA" id="ARBA00022490"/>
    </source>
</evidence>
<dbReference type="Pfam" id="PF00514">
    <property type="entry name" value="Arm"/>
    <property type="match status" value="1"/>
</dbReference>
<reference evidence="6 7" key="1">
    <citation type="submission" date="2016-03" db="EMBL/GenBank/DDBJ databases">
        <title>Choanephora cucurbitarum.</title>
        <authorList>
            <person name="Min B."/>
            <person name="Park H."/>
            <person name="Park J.-H."/>
            <person name="Shin H.-D."/>
            <person name="Choi I.-G."/>
        </authorList>
    </citation>
    <scope>NUCLEOTIDE SEQUENCE [LARGE SCALE GENOMIC DNA]</scope>
    <source>
        <strain evidence="6 7">KUS-F28377</strain>
    </source>
</reference>
<comment type="caution">
    <text evidence="6">The sequence shown here is derived from an EMBL/GenBank/DDBJ whole genome shotgun (WGS) entry which is preliminary data.</text>
</comment>
<sequence length="270" mass="30138">MTTSKYEESIKELSSNDDLKRLKALKFIKNSVIGNKTKKELYIKLGVVQRLVEYLSLPDNDASTDLKIQAVTILGSIAYGKDENVSTVVASGAIVPLLDTLELPRDKTPLESILERRKLIEATTRALKAIFASSRSIRYDSFSGKHIHDLILLLDTTSSYLTRKPQQTNVSSEALSFAMIAEFTASIVAKCCDTQIQQLQLEEAGAIQPLVNLLHSGCIKAQKASLDAIATLCRENKELGEQIIRTKCKKEKRQKEIYVRMISFILHPIL</sequence>
<dbReference type="STRING" id="101091.A0A1C7N0Z1"/>
<evidence type="ECO:0000256" key="2">
    <source>
        <dbReference type="ARBA" id="ARBA00004496"/>
    </source>
</evidence>
<dbReference type="InterPro" id="IPR000225">
    <property type="entry name" value="Armadillo"/>
</dbReference>
<evidence type="ECO:0000313" key="7">
    <source>
        <dbReference type="Proteomes" id="UP000093000"/>
    </source>
</evidence>
<dbReference type="Gene3D" id="1.25.10.10">
    <property type="entry name" value="Leucine-rich Repeat Variant"/>
    <property type="match status" value="1"/>
</dbReference>
<evidence type="ECO:0000313" key="6">
    <source>
        <dbReference type="EMBL" id="OBZ82336.1"/>
    </source>
</evidence>
<dbReference type="AlphaFoldDB" id="A0A1C7N0Z1"/>
<dbReference type="SUPFAM" id="SSF48371">
    <property type="entry name" value="ARM repeat"/>
    <property type="match status" value="1"/>
</dbReference>
<dbReference type="InterPro" id="IPR038739">
    <property type="entry name" value="ARMC8/Vid28"/>
</dbReference>
<dbReference type="EMBL" id="LUGH01000891">
    <property type="protein sequence ID" value="OBZ82336.1"/>
    <property type="molecule type" value="Genomic_DNA"/>
</dbReference>
<keyword evidence="4" id="KW-0677">Repeat</keyword>
<keyword evidence="5" id="KW-0539">Nucleus</keyword>